<dbReference type="InterPro" id="IPR029056">
    <property type="entry name" value="Ribokinase-like"/>
</dbReference>
<keyword evidence="2" id="KW-0808">Transferase</keyword>
<dbReference type="InterPro" id="IPR002173">
    <property type="entry name" value="Carboh/pur_kinase_PfkB_CS"/>
</dbReference>
<evidence type="ECO:0000256" key="1">
    <source>
        <dbReference type="ARBA" id="ARBA00010688"/>
    </source>
</evidence>
<dbReference type="STRING" id="1802229.A2401_02215"/>
<dbReference type="PANTHER" id="PTHR43320:SF3">
    <property type="entry name" value="CARBOHYDRATE KINASE PFKB DOMAIN-CONTAINING PROTEIN"/>
    <property type="match status" value="1"/>
</dbReference>
<dbReference type="InterPro" id="IPR052700">
    <property type="entry name" value="Carb_kinase_PfkB-like"/>
</dbReference>
<evidence type="ECO:0000256" key="2">
    <source>
        <dbReference type="ARBA" id="ARBA00022679"/>
    </source>
</evidence>
<proteinExistence type="inferred from homology"/>
<gene>
    <name evidence="5" type="ORF">A2401_02215</name>
</gene>
<dbReference type="Proteomes" id="UP000177751">
    <property type="component" value="Unassembled WGS sequence"/>
</dbReference>
<organism evidence="5 6">
    <name type="scientific">Candidatus Staskawiczbacteria bacterium RIFOXYC1_FULL_38_18</name>
    <dbReference type="NCBI Taxonomy" id="1802229"/>
    <lineage>
        <taxon>Bacteria</taxon>
        <taxon>Candidatus Staskawicziibacteriota</taxon>
    </lineage>
</organism>
<dbReference type="PANTHER" id="PTHR43320">
    <property type="entry name" value="SUGAR KINASE"/>
    <property type="match status" value="1"/>
</dbReference>
<dbReference type="EMBL" id="MHPP01000001">
    <property type="protein sequence ID" value="OGZ85552.1"/>
    <property type="molecule type" value="Genomic_DNA"/>
</dbReference>
<reference evidence="5 6" key="1">
    <citation type="journal article" date="2016" name="Nat. Commun.">
        <title>Thousands of microbial genomes shed light on interconnected biogeochemical processes in an aquifer system.</title>
        <authorList>
            <person name="Anantharaman K."/>
            <person name="Brown C.T."/>
            <person name="Hug L.A."/>
            <person name="Sharon I."/>
            <person name="Castelle C.J."/>
            <person name="Probst A.J."/>
            <person name="Thomas B.C."/>
            <person name="Singh A."/>
            <person name="Wilkins M.J."/>
            <person name="Karaoz U."/>
            <person name="Brodie E.L."/>
            <person name="Williams K.H."/>
            <person name="Hubbard S.S."/>
            <person name="Banfield J.F."/>
        </authorList>
    </citation>
    <scope>NUCLEOTIDE SEQUENCE [LARGE SCALE GENOMIC DNA]</scope>
</reference>
<dbReference type="InterPro" id="IPR011611">
    <property type="entry name" value="PfkB_dom"/>
</dbReference>
<sequence length="348" mass="38106">MFNKMYDIITFGSATRDINLKSKAFKITKDTSAGAGDKDFVTGEGICLSLGSKIDIDEIKYTSGGGGTNTAATFAKQGFKTAFCGAIGADEAGLRVVKELKDMKIDVRLLQKRKEKSTNQSVIISNGDGEDRTILAYRGAAELMDKNTISWNKLKTKWIYLAPLSGLLCDTFEEIVDFAKQNNIKVAINPSKQQLSLPIDQLKKIFQKVDILFLNQEEASFLTKVSFHEESEIFKKLDEMCPGIAVMTKGGEGVVASDGKYLYYASPNPDRKIVDTTGAGDSFASGFLSDYMRYNGDIERAIQLGLGNSEANLKEIGAKTGLLEKNAGFVRVPVTRQLCSENNLCITK</sequence>
<evidence type="ECO:0000313" key="6">
    <source>
        <dbReference type="Proteomes" id="UP000177751"/>
    </source>
</evidence>
<dbReference type="GO" id="GO:0016301">
    <property type="term" value="F:kinase activity"/>
    <property type="evidence" value="ECO:0007669"/>
    <property type="project" value="UniProtKB-KW"/>
</dbReference>
<dbReference type="SUPFAM" id="SSF53613">
    <property type="entry name" value="Ribokinase-like"/>
    <property type="match status" value="1"/>
</dbReference>
<dbReference type="Gene3D" id="3.40.1190.20">
    <property type="match status" value="1"/>
</dbReference>
<accession>A0A1G2JES2</accession>
<evidence type="ECO:0000313" key="5">
    <source>
        <dbReference type="EMBL" id="OGZ85552.1"/>
    </source>
</evidence>
<dbReference type="PROSITE" id="PS00583">
    <property type="entry name" value="PFKB_KINASES_1"/>
    <property type="match status" value="1"/>
</dbReference>
<dbReference type="AlphaFoldDB" id="A0A1G2JES2"/>
<comment type="caution">
    <text evidence="5">The sequence shown here is derived from an EMBL/GenBank/DDBJ whole genome shotgun (WGS) entry which is preliminary data.</text>
</comment>
<feature type="domain" description="Carbohydrate kinase PfkB" evidence="4">
    <location>
        <begin position="53"/>
        <end position="321"/>
    </location>
</feature>
<comment type="similarity">
    <text evidence="1">Belongs to the carbohydrate kinase PfkB family.</text>
</comment>
<dbReference type="PROSITE" id="PS00584">
    <property type="entry name" value="PFKB_KINASES_2"/>
    <property type="match status" value="1"/>
</dbReference>
<protein>
    <recommendedName>
        <fullName evidence="4">Carbohydrate kinase PfkB domain-containing protein</fullName>
    </recommendedName>
</protein>
<name>A0A1G2JES2_9BACT</name>
<evidence type="ECO:0000259" key="4">
    <source>
        <dbReference type="Pfam" id="PF00294"/>
    </source>
</evidence>
<evidence type="ECO:0000256" key="3">
    <source>
        <dbReference type="ARBA" id="ARBA00022777"/>
    </source>
</evidence>
<keyword evidence="3" id="KW-0418">Kinase</keyword>
<dbReference type="Pfam" id="PF00294">
    <property type="entry name" value="PfkB"/>
    <property type="match status" value="1"/>
</dbReference>